<dbReference type="HAMAP" id="MF_00902">
    <property type="entry name" value="TatC"/>
    <property type="match status" value="1"/>
</dbReference>
<keyword evidence="5" id="KW-1003">Cell membrane</keyword>
<dbReference type="RefSeq" id="WP_015254307.1">
    <property type="nucleotide sequence ID" value="NZ_CAJRAY010000056.1"/>
</dbReference>
<dbReference type="PANTHER" id="PTHR30371">
    <property type="entry name" value="SEC-INDEPENDENT PROTEIN TRANSLOCASE PROTEIN TATC"/>
    <property type="match status" value="1"/>
</dbReference>
<protein>
    <recommendedName>
        <fullName evidence="5">Sec-independent protein translocase protein TatC</fullName>
    </recommendedName>
</protein>
<sequence>MSGRQDPNSMSVIGHLGELRTRLIRTLLSFLASMAAAFLYVRDLYDWLVRGLDDKLVVLGPSDVLWVYLLLSGVAALTVTMPVAAWHAWRFVSPALGGRVRRRTAFYIPALALLFLAGLAFGYFVLFPVMLDFMNRMAAEQFETLYTAQKYFTFMIHMTVPFGFLFELPAALLFLTRIGVLNPARLARMRKSAYFILVIVAVSITPPDIVSDIIVIVPLLLLYEVSVALSKAASRRAEPAGAR</sequence>
<dbReference type="Proteomes" id="UP000681526">
    <property type="component" value="Unassembled WGS sequence"/>
</dbReference>
<keyword evidence="2 5" id="KW-0812">Transmembrane</keyword>
<accession>A0ABM8V544</accession>
<feature type="transmembrane region" description="Helical" evidence="5">
    <location>
        <begin position="65"/>
        <end position="86"/>
    </location>
</feature>
<comment type="subunit">
    <text evidence="5">Forms a complex with TatA.</text>
</comment>
<dbReference type="NCBIfam" id="TIGR00945">
    <property type="entry name" value="tatC"/>
    <property type="match status" value="1"/>
</dbReference>
<feature type="transmembrane region" description="Helical" evidence="5">
    <location>
        <begin position="27"/>
        <end position="45"/>
    </location>
</feature>
<evidence type="ECO:0000256" key="4">
    <source>
        <dbReference type="ARBA" id="ARBA00023136"/>
    </source>
</evidence>
<keyword evidence="7" id="KW-1185">Reference proteome</keyword>
<comment type="similarity">
    <text evidence="5">Belongs to the TatC family.</text>
</comment>
<dbReference type="Pfam" id="PF00902">
    <property type="entry name" value="TatC"/>
    <property type="match status" value="1"/>
</dbReference>
<dbReference type="PANTHER" id="PTHR30371:SF4">
    <property type="entry name" value="SEC-INDEPENDENT PROTEIN TRANSLOCASE PROTEIN TATCD"/>
    <property type="match status" value="1"/>
</dbReference>
<keyword evidence="4 5" id="KW-0472">Membrane</keyword>
<evidence type="ECO:0000256" key="2">
    <source>
        <dbReference type="ARBA" id="ARBA00022692"/>
    </source>
</evidence>
<feature type="transmembrane region" description="Helical" evidence="5">
    <location>
        <begin position="195"/>
        <end position="221"/>
    </location>
</feature>
<comment type="caution">
    <text evidence="5">Lacks conserved residue(s) required for the propagation of feature annotation.</text>
</comment>
<evidence type="ECO:0000313" key="7">
    <source>
        <dbReference type="Proteomes" id="UP000681526"/>
    </source>
</evidence>
<evidence type="ECO:0000313" key="6">
    <source>
        <dbReference type="EMBL" id="CAG5088227.1"/>
    </source>
</evidence>
<dbReference type="EMBL" id="CAJRAY010000056">
    <property type="protein sequence ID" value="CAG5088227.1"/>
    <property type="molecule type" value="Genomic_DNA"/>
</dbReference>
<comment type="subcellular location">
    <subcellularLocation>
        <location evidence="5">Cell membrane</location>
        <topology evidence="5">Multi-pass membrane protein</topology>
    </subcellularLocation>
    <subcellularLocation>
        <location evidence="1">Membrane</location>
        <topology evidence="1">Multi-pass membrane protein</topology>
    </subcellularLocation>
</comment>
<evidence type="ECO:0000256" key="3">
    <source>
        <dbReference type="ARBA" id="ARBA00022989"/>
    </source>
</evidence>
<feature type="transmembrane region" description="Helical" evidence="5">
    <location>
        <begin position="106"/>
        <end position="131"/>
    </location>
</feature>
<organism evidence="6 7">
    <name type="scientific">Thermobacillus xylanilyticus</name>
    <dbReference type="NCBI Taxonomy" id="76633"/>
    <lineage>
        <taxon>Bacteria</taxon>
        <taxon>Bacillati</taxon>
        <taxon>Bacillota</taxon>
        <taxon>Bacilli</taxon>
        <taxon>Bacillales</taxon>
        <taxon>Paenibacillaceae</taxon>
        <taxon>Thermobacillus</taxon>
    </lineage>
</organism>
<comment type="caution">
    <text evidence="6">The sequence shown here is derived from an EMBL/GenBank/DDBJ whole genome shotgun (WGS) entry which is preliminary data.</text>
</comment>
<evidence type="ECO:0000256" key="1">
    <source>
        <dbReference type="ARBA" id="ARBA00004141"/>
    </source>
</evidence>
<comment type="function">
    <text evidence="5">Part of the twin-arginine translocation (Tat) system that transports large folded proteins containing a characteristic twin-arginine motif in their signal peptide across membranes.</text>
</comment>
<keyword evidence="3 5" id="KW-1133">Transmembrane helix</keyword>
<gene>
    <name evidence="6" type="primary">txxe 2591-tatC</name>
    <name evidence="5" type="synonym">tatC</name>
    <name evidence="6" type="ORF">TXXE_11660</name>
</gene>
<reference evidence="6 7" key="1">
    <citation type="submission" date="2021-04" db="EMBL/GenBank/DDBJ databases">
        <authorList>
            <person name="Rakotoarivonina H."/>
        </authorList>
    </citation>
    <scope>NUCLEOTIDE SEQUENCE [LARGE SCALE GENOMIC DNA]</scope>
    <source>
        <strain evidence="6 7">XE</strain>
    </source>
</reference>
<dbReference type="InterPro" id="IPR002033">
    <property type="entry name" value="TatC"/>
</dbReference>
<proteinExistence type="inferred from homology"/>
<feature type="transmembrane region" description="Helical" evidence="5">
    <location>
        <begin position="151"/>
        <end position="175"/>
    </location>
</feature>
<evidence type="ECO:0000256" key="5">
    <source>
        <dbReference type="HAMAP-Rule" id="MF_00902"/>
    </source>
</evidence>
<keyword evidence="5" id="KW-0653">Protein transport</keyword>
<keyword evidence="5" id="KW-0813">Transport</keyword>
<keyword evidence="5" id="KW-0811">Translocation</keyword>
<dbReference type="PRINTS" id="PR01840">
    <property type="entry name" value="TATCFAMILY"/>
</dbReference>
<name>A0ABM8V544_THEXY</name>